<feature type="transmembrane region" description="Helical" evidence="5">
    <location>
        <begin position="174"/>
        <end position="196"/>
    </location>
</feature>
<evidence type="ECO:0000313" key="6">
    <source>
        <dbReference type="EMBL" id="CZT22875.1"/>
    </source>
</evidence>
<keyword evidence="2 5" id="KW-1133">Transmembrane helix</keyword>
<dbReference type="Proteomes" id="UP000225277">
    <property type="component" value="Unassembled WGS sequence"/>
</dbReference>
<dbReference type="EMBL" id="FJUY01000014">
    <property type="protein sequence ID" value="CZT22875.1"/>
    <property type="molecule type" value="Genomic_DNA"/>
</dbReference>
<evidence type="ECO:0000256" key="5">
    <source>
        <dbReference type="SAM" id="Phobius"/>
    </source>
</evidence>
<dbReference type="GeneID" id="35603670"/>
<gene>
    <name evidence="6" type="ORF">RCC_08581</name>
</gene>
<dbReference type="OrthoDB" id="5393181at2759"/>
<name>A0A2D3VB48_9PEZI</name>
<protein>
    <recommendedName>
        <fullName evidence="8">GET complex, subunit GET2</fullName>
    </recommendedName>
</protein>
<feature type="region of interest" description="Disordered" evidence="4">
    <location>
        <begin position="1"/>
        <end position="39"/>
    </location>
</feature>
<evidence type="ECO:0000256" key="2">
    <source>
        <dbReference type="ARBA" id="ARBA00022989"/>
    </source>
</evidence>
<dbReference type="RefSeq" id="XP_023629599.1">
    <property type="nucleotide sequence ID" value="XM_023773831.1"/>
</dbReference>
<feature type="compositionally biased region" description="Polar residues" evidence="4">
    <location>
        <begin position="1"/>
        <end position="11"/>
    </location>
</feature>
<keyword evidence="3 5" id="KW-0472">Membrane</keyword>
<dbReference type="Pfam" id="PF08690">
    <property type="entry name" value="GET2"/>
    <property type="match status" value="1"/>
</dbReference>
<evidence type="ECO:0000256" key="1">
    <source>
        <dbReference type="ARBA" id="ARBA00022692"/>
    </source>
</evidence>
<dbReference type="InterPro" id="IPR028143">
    <property type="entry name" value="Get2/sif1"/>
</dbReference>
<accession>A0A2D3VB48</accession>
<dbReference type="GO" id="GO:0006890">
    <property type="term" value="P:retrograde vesicle-mediated transport, Golgi to endoplasmic reticulum"/>
    <property type="evidence" value="ECO:0007669"/>
    <property type="project" value="TreeGrafter"/>
</dbReference>
<dbReference type="PANTHER" id="PTHR28263:SF1">
    <property type="entry name" value="GOLGI TO ER TRAFFIC PROTEIN 2"/>
    <property type="match status" value="1"/>
</dbReference>
<feature type="transmembrane region" description="Helical" evidence="5">
    <location>
        <begin position="275"/>
        <end position="296"/>
    </location>
</feature>
<organism evidence="6 7">
    <name type="scientific">Ramularia collo-cygni</name>
    <dbReference type="NCBI Taxonomy" id="112498"/>
    <lineage>
        <taxon>Eukaryota</taxon>
        <taxon>Fungi</taxon>
        <taxon>Dikarya</taxon>
        <taxon>Ascomycota</taxon>
        <taxon>Pezizomycotina</taxon>
        <taxon>Dothideomycetes</taxon>
        <taxon>Dothideomycetidae</taxon>
        <taxon>Mycosphaerellales</taxon>
        <taxon>Mycosphaerellaceae</taxon>
        <taxon>Ramularia</taxon>
    </lineage>
</organism>
<evidence type="ECO:0000313" key="7">
    <source>
        <dbReference type="Proteomes" id="UP000225277"/>
    </source>
</evidence>
<dbReference type="AlphaFoldDB" id="A0A2D3VB48"/>
<reference evidence="6 7" key="1">
    <citation type="submission" date="2016-03" db="EMBL/GenBank/DDBJ databases">
        <authorList>
            <person name="Ploux O."/>
        </authorList>
    </citation>
    <scope>NUCLEOTIDE SEQUENCE [LARGE SCALE GENOMIC DNA]</scope>
    <source>
        <strain evidence="6 7">URUG2</strain>
    </source>
</reference>
<evidence type="ECO:0000256" key="3">
    <source>
        <dbReference type="ARBA" id="ARBA00023136"/>
    </source>
</evidence>
<evidence type="ECO:0008006" key="8">
    <source>
        <dbReference type="Google" id="ProtNLM"/>
    </source>
</evidence>
<proteinExistence type="predicted"/>
<feature type="compositionally biased region" description="Basic residues" evidence="4">
    <location>
        <begin position="24"/>
        <end position="33"/>
    </location>
</feature>
<evidence type="ECO:0000256" key="4">
    <source>
        <dbReference type="SAM" id="MobiDB-lite"/>
    </source>
</evidence>
<keyword evidence="7" id="KW-1185">Reference proteome</keyword>
<keyword evidence="1 5" id="KW-0812">Transmembrane</keyword>
<dbReference type="PANTHER" id="PTHR28263">
    <property type="entry name" value="GOLGI TO ER TRAFFIC PROTEIN 2"/>
    <property type="match status" value="1"/>
</dbReference>
<sequence>MADTDAVTTGSDGLVDETPNQRQARLRREKRQKKMTEQGEDRLAKIKALNGGIAPPDEVLGGPAVPRVASVVDDPEEVDITNFSAPSSKTTTGDPMADMMMQMQQGMGGAGSGAEDDPIARMMQQMMGQMGGQADPSNPNSTQQDLPPMLQALMGGGGQQQGGAQATSSGTAHLWRIVHAIFAFILAVYICLTSTFNGTQLGRSQSVYSEESGYGLGPRLFIIFTSSELVLQSTRYFLERGQLQGGGPLASIANSGFIPEPYANYIRVVGRYIGIAKTIFSDVMVIVFVMGCMAWWKGDSVPTVA</sequence>
<dbReference type="STRING" id="112498.A0A2D3VB48"/>